<feature type="region of interest" description="Disordered" evidence="1">
    <location>
        <begin position="1"/>
        <end position="38"/>
    </location>
</feature>
<evidence type="ECO:0000256" key="1">
    <source>
        <dbReference type="SAM" id="MobiDB-lite"/>
    </source>
</evidence>
<dbReference type="Proteomes" id="UP000001025">
    <property type="component" value="Chromosome"/>
</dbReference>
<feature type="compositionally biased region" description="Polar residues" evidence="1">
    <location>
        <begin position="28"/>
        <end position="38"/>
    </location>
</feature>
<protein>
    <submittedName>
        <fullName evidence="2">Uncharacterized protein</fullName>
    </submittedName>
</protein>
<dbReference type="AlphaFoldDB" id="Q7URT1"/>
<reference evidence="2 3" key="1">
    <citation type="journal article" date="2003" name="Proc. Natl. Acad. Sci. U.S.A.">
        <title>Complete genome sequence of the marine planctomycete Pirellula sp. strain 1.</title>
        <authorList>
            <person name="Gloeckner F.O."/>
            <person name="Kube M."/>
            <person name="Bauer M."/>
            <person name="Teeling H."/>
            <person name="Lombardot T."/>
            <person name="Ludwig W."/>
            <person name="Gade D."/>
            <person name="Beck A."/>
            <person name="Borzym K."/>
            <person name="Heitmann K."/>
            <person name="Rabus R."/>
            <person name="Schlesner H."/>
            <person name="Amann R."/>
            <person name="Reinhardt R."/>
        </authorList>
    </citation>
    <scope>NUCLEOTIDE SEQUENCE [LARGE SCALE GENOMIC DNA]</scope>
    <source>
        <strain evidence="3">DSM 10527 / NCIMB 13988 / SH1</strain>
    </source>
</reference>
<keyword evidence="3" id="KW-1185">Reference proteome</keyword>
<accession>Q7URT1</accession>
<sequence length="38" mass="4323">MREEQHAELNPFITDKTPPPSLCYADDGTQSRSLRNGF</sequence>
<organism evidence="2 3">
    <name type="scientific">Rhodopirellula baltica (strain DSM 10527 / NCIMB 13988 / SH1)</name>
    <dbReference type="NCBI Taxonomy" id="243090"/>
    <lineage>
        <taxon>Bacteria</taxon>
        <taxon>Pseudomonadati</taxon>
        <taxon>Planctomycetota</taxon>
        <taxon>Planctomycetia</taxon>
        <taxon>Pirellulales</taxon>
        <taxon>Pirellulaceae</taxon>
        <taxon>Rhodopirellula</taxon>
    </lineage>
</organism>
<dbReference type="EMBL" id="BX294142">
    <property type="protein sequence ID" value="CAD74257.1"/>
    <property type="molecule type" value="Genomic_DNA"/>
</dbReference>
<dbReference type="KEGG" id="rba:RB5466"/>
<dbReference type="EnsemblBacteria" id="CAD74257">
    <property type="protein sequence ID" value="CAD74257"/>
    <property type="gene ID" value="RB5466"/>
</dbReference>
<proteinExistence type="predicted"/>
<evidence type="ECO:0000313" key="3">
    <source>
        <dbReference type="Proteomes" id="UP000001025"/>
    </source>
</evidence>
<gene>
    <name evidence="2" type="ordered locus">RB5466</name>
</gene>
<dbReference type="InParanoid" id="Q7URT1"/>
<dbReference type="HOGENOM" id="CLU_3332206_0_0_0"/>
<evidence type="ECO:0000313" key="2">
    <source>
        <dbReference type="EMBL" id="CAD74257.1"/>
    </source>
</evidence>
<name>Q7URT1_RHOBA</name>